<dbReference type="OrthoDB" id="3731392at2759"/>
<feature type="signal peptide" evidence="1">
    <location>
        <begin position="1"/>
        <end position="20"/>
    </location>
</feature>
<organism evidence="2 3">
    <name type="scientific">Bimuria novae-zelandiae CBS 107.79</name>
    <dbReference type="NCBI Taxonomy" id="1447943"/>
    <lineage>
        <taxon>Eukaryota</taxon>
        <taxon>Fungi</taxon>
        <taxon>Dikarya</taxon>
        <taxon>Ascomycota</taxon>
        <taxon>Pezizomycotina</taxon>
        <taxon>Dothideomycetes</taxon>
        <taxon>Pleosporomycetidae</taxon>
        <taxon>Pleosporales</taxon>
        <taxon>Massarineae</taxon>
        <taxon>Didymosphaeriaceae</taxon>
        <taxon>Bimuria</taxon>
    </lineage>
</organism>
<accession>A0A6A5V7R8</accession>
<name>A0A6A5V7R8_9PLEO</name>
<evidence type="ECO:0000313" key="3">
    <source>
        <dbReference type="Proteomes" id="UP000800036"/>
    </source>
</evidence>
<sequence>MVQLLSSIILALAWVAPTVALPEDTSAVRHVMFHVSVPLPPTSDLEKRQETSVETHCYCINNHDPDRDAAANGIANYLDGLPASTKCGLDKKQSYYNLATANINGKLYEANVFFTGRVPQTIKADYSCKDLARELRLLQTRCQNSCKSDRVLEWSWLINCISTPQFSSQPPQPYVEGGVGLEFREAGVQASPPNHS</sequence>
<dbReference type="AlphaFoldDB" id="A0A6A5V7R8"/>
<evidence type="ECO:0000256" key="1">
    <source>
        <dbReference type="SAM" id="SignalP"/>
    </source>
</evidence>
<dbReference type="Proteomes" id="UP000800036">
    <property type="component" value="Unassembled WGS sequence"/>
</dbReference>
<gene>
    <name evidence="2" type="ORF">BU23DRAFT_554461</name>
</gene>
<dbReference type="EMBL" id="ML976682">
    <property type="protein sequence ID" value="KAF1973175.1"/>
    <property type="molecule type" value="Genomic_DNA"/>
</dbReference>
<reference evidence="2" key="1">
    <citation type="journal article" date="2020" name="Stud. Mycol.">
        <title>101 Dothideomycetes genomes: a test case for predicting lifestyles and emergence of pathogens.</title>
        <authorList>
            <person name="Haridas S."/>
            <person name="Albert R."/>
            <person name="Binder M."/>
            <person name="Bloem J."/>
            <person name="Labutti K."/>
            <person name="Salamov A."/>
            <person name="Andreopoulos B."/>
            <person name="Baker S."/>
            <person name="Barry K."/>
            <person name="Bills G."/>
            <person name="Bluhm B."/>
            <person name="Cannon C."/>
            <person name="Castanera R."/>
            <person name="Culley D."/>
            <person name="Daum C."/>
            <person name="Ezra D."/>
            <person name="Gonzalez J."/>
            <person name="Henrissat B."/>
            <person name="Kuo A."/>
            <person name="Liang C."/>
            <person name="Lipzen A."/>
            <person name="Lutzoni F."/>
            <person name="Magnuson J."/>
            <person name="Mondo S."/>
            <person name="Nolan M."/>
            <person name="Ohm R."/>
            <person name="Pangilinan J."/>
            <person name="Park H.-J."/>
            <person name="Ramirez L."/>
            <person name="Alfaro M."/>
            <person name="Sun H."/>
            <person name="Tritt A."/>
            <person name="Yoshinaga Y."/>
            <person name="Zwiers L.-H."/>
            <person name="Turgeon B."/>
            <person name="Goodwin S."/>
            <person name="Spatafora J."/>
            <person name="Crous P."/>
            <person name="Grigoriev I."/>
        </authorList>
    </citation>
    <scope>NUCLEOTIDE SEQUENCE</scope>
    <source>
        <strain evidence="2">CBS 107.79</strain>
    </source>
</reference>
<keyword evidence="3" id="KW-1185">Reference proteome</keyword>
<feature type="chain" id="PRO_5025528648" evidence="1">
    <location>
        <begin position="21"/>
        <end position="196"/>
    </location>
</feature>
<keyword evidence="1" id="KW-0732">Signal</keyword>
<evidence type="ECO:0000313" key="2">
    <source>
        <dbReference type="EMBL" id="KAF1973175.1"/>
    </source>
</evidence>
<protein>
    <submittedName>
        <fullName evidence="2">Uncharacterized protein</fullName>
    </submittedName>
</protein>
<proteinExistence type="predicted"/>